<feature type="region of interest" description="Disordered" evidence="1">
    <location>
        <begin position="1"/>
        <end position="21"/>
    </location>
</feature>
<evidence type="ECO:0000313" key="3">
    <source>
        <dbReference type="EMBL" id="GAA4976675.1"/>
    </source>
</evidence>
<feature type="transmembrane region" description="Helical" evidence="2">
    <location>
        <begin position="58"/>
        <end position="76"/>
    </location>
</feature>
<evidence type="ECO:0000256" key="2">
    <source>
        <dbReference type="SAM" id="Phobius"/>
    </source>
</evidence>
<evidence type="ECO:0000313" key="4">
    <source>
        <dbReference type="Proteomes" id="UP001501195"/>
    </source>
</evidence>
<dbReference type="Proteomes" id="UP001501195">
    <property type="component" value="Unassembled WGS sequence"/>
</dbReference>
<feature type="transmembrane region" description="Helical" evidence="2">
    <location>
        <begin position="20"/>
        <end position="38"/>
    </location>
</feature>
<evidence type="ECO:0000256" key="1">
    <source>
        <dbReference type="SAM" id="MobiDB-lite"/>
    </source>
</evidence>
<comment type="caution">
    <text evidence="3">The sequence shown here is derived from an EMBL/GenBank/DDBJ whole genome shotgun (WGS) entry which is preliminary data.</text>
</comment>
<organism evidence="3 4">
    <name type="scientific">Kineococcus glutinatus</name>
    <dbReference type="NCBI Taxonomy" id="1070872"/>
    <lineage>
        <taxon>Bacteria</taxon>
        <taxon>Bacillati</taxon>
        <taxon>Actinomycetota</taxon>
        <taxon>Actinomycetes</taxon>
        <taxon>Kineosporiales</taxon>
        <taxon>Kineosporiaceae</taxon>
        <taxon>Kineococcus</taxon>
    </lineage>
</organism>
<keyword evidence="2" id="KW-0812">Transmembrane</keyword>
<gene>
    <name evidence="3" type="ORF">GCM10023225_16980</name>
</gene>
<dbReference type="EMBL" id="BAABIL010000224">
    <property type="protein sequence ID" value="GAA4976675.1"/>
    <property type="molecule type" value="Genomic_DNA"/>
</dbReference>
<keyword evidence="2" id="KW-0472">Membrane</keyword>
<proteinExistence type="predicted"/>
<name>A0ABP9HRR8_9ACTN</name>
<reference evidence="4" key="1">
    <citation type="journal article" date="2019" name="Int. J. Syst. Evol. Microbiol.">
        <title>The Global Catalogue of Microorganisms (GCM) 10K type strain sequencing project: providing services to taxonomists for standard genome sequencing and annotation.</title>
        <authorList>
            <consortium name="The Broad Institute Genomics Platform"/>
            <consortium name="The Broad Institute Genome Sequencing Center for Infectious Disease"/>
            <person name="Wu L."/>
            <person name="Ma J."/>
        </authorList>
    </citation>
    <scope>NUCLEOTIDE SEQUENCE [LARGE SCALE GENOMIC DNA]</scope>
    <source>
        <strain evidence="4">JCM 18126</strain>
    </source>
</reference>
<keyword evidence="2" id="KW-1133">Transmembrane helix</keyword>
<accession>A0ABP9HRR8</accession>
<sequence length="95" mass="9860">MTRSTQNGVGRVVGRGDRVGAGGPAAAVVALVCCEVLLRARVRAVVSSGRDRGDVPGWVLVTLMTAGLVVGLWAVAGPRLEAMFTQSMDRVLAQL</sequence>
<protein>
    <submittedName>
        <fullName evidence="3">Uncharacterized protein</fullName>
    </submittedName>
</protein>
<keyword evidence="4" id="KW-1185">Reference proteome</keyword>